<dbReference type="InterPro" id="IPR002816">
    <property type="entry name" value="TraB/PrgY/GumN_fam"/>
</dbReference>
<dbReference type="OrthoDB" id="9798714at2"/>
<feature type="chain" id="PRO_5003954447" description="GumN protein" evidence="1">
    <location>
        <begin position="20"/>
        <end position="346"/>
    </location>
</feature>
<dbReference type="PATRIC" id="fig|1127699.3.peg.572"/>
<keyword evidence="1" id="KW-0732">Signal</keyword>
<evidence type="ECO:0000256" key="1">
    <source>
        <dbReference type="SAM" id="SignalP"/>
    </source>
</evidence>
<dbReference type="STRING" id="1127699.HMPREF9151_00623"/>
<sequence length="346" mass="39852">MKNLIITVFLLFCFDVSFAFTSNQDQGAGILWRVSGNGLKSDSYILGTAHDVPVSFLDSLKGFSEIWARVTQVVTETETADILDSLYNGHFAILKKFNTKTVKPIAYPLPNMKYKDLYTESQLAFMDSILNPFVISGMRVAEISPLRLWYQYNSLKQFSHKNKSQDKVSMKNPMDFFKNAMDAMLERRCKAEGKRHVKLENYFAANDASDKADMLVDSSFNLNEQADILYQCTLYEANSKNRFHVDNLENAYQEKNFAKYNDGFMKQHDYINSLNLPTTLKERLFQYEKKKIRIIGENRTLNWMDKILTEINAAPTLVAVGINHFIGEKGLIHLLRQYGYTIEPVK</sequence>
<evidence type="ECO:0000313" key="2">
    <source>
        <dbReference type="EMBL" id="EKY02818.1"/>
    </source>
</evidence>
<dbReference type="AlphaFoldDB" id="L1NHI3"/>
<gene>
    <name evidence="2" type="ORF">HMPREF9151_00623</name>
</gene>
<evidence type="ECO:0008006" key="4">
    <source>
        <dbReference type="Google" id="ProtNLM"/>
    </source>
</evidence>
<organism evidence="2 3">
    <name type="scientific">Hoylesella saccharolytica F0055</name>
    <dbReference type="NCBI Taxonomy" id="1127699"/>
    <lineage>
        <taxon>Bacteria</taxon>
        <taxon>Pseudomonadati</taxon>
        <taxon>Bacteroidota</taxon>
        <taxon>Bacteroidia</taxon>
        <taxon>Bacteroidales</taxon>
        <taxon>Prevotellaceae</taxon>
        <taxon>Hoylesella</taxon>
    </lineage>
</organism>
<feature type="signal peptide" evidence="1">
    <location>
        <begin position="1"/>
        <end position="19"/>
    </location>
</feature>
<reference evidence="2 3" key="1">
    <citation type="submission" date="2012-05" db="EMBL/GenBank/DDBJ databases">
        <authorList>
            <person name="Weinstock G."/>
            <person name="Sodergren E."/>
            <person name="Lobos E.A."/>
            <person name="Fulton L."/>
            <person name="Fulton R."/>
            <person name="Courtney L."/>
            <person name="Fronick C."/>
            <person name="O'Laughlin M."/>
            <person name="Godfrey J."/>
            <person name="Wilson R.M."/>
            <person name="Miner T."/>
            <person name="Farmer C."/>
            <person name="Delehaunty K."/>
            <person name="Cordes M."/>
            <person name="Minx P."/>
            <person name="Tomlinson C."/>
            <person name="Chen J."/>
            <person name="Wollam A."/>
            <person name="Pepin K.H."/>
            <person name="Bhonagiri V."/>
            <person name="Zhang X."/>
            <person name="Suruliraj S."/>
            <person name="Warren W."/>
            <person name="Mitreva M."/>
            <person name="Mardis E.R."/>
            <person name="Wilson R.K."/>
        </authorList>
    </citation>
    <scope>NUCLEOTIDE SEQUENCE [LARGE SCALE GENOMIC DNA]</scope>
    <source>
        <strain evidence="2 3">F0055</strain>
    </source>
</reference>
<dbReference type="Pfam" id="PF01963">
    <property type="entry name" value="TraB_PrgY_gumN"/>
    <property type="match status" value="1"/>
</dbReference>
<name>L1NHI3_9BACT</name>
<accession>L1NHI3</accession>
<evidence type="ECO:0000313" key="3">
    <source>
        <dbReference type="Proteomes" id="UP000010433"/>
    </source>
</evidence>
<comment type="caution">
    <text evidence="2">The sequence shown here is derived from an EMBL/GenBank/DDBJ whole genome shotgun (WGS) entry which is preliminary data.</text>
</comment>
<dbReference type="HOGENOM" id="CLU_057525_1_1_10"/>
<dbReference type="RefSeq" id="WP_009161792.1">
    <property type="nucleotide sequence ID" value="NZ_KB290974.1"/>
</dbReference>
<protein>
    <recommendedName>
        <fullName evidence="4">GumN protein</fullName>
    </recommendedName>
</protein>
<dbReference type="Proteomes" id="UP000010433">
    <property type="component" value="Unassembled WGS sequence"/>
</dbReference>
<keyword evidence="3" id="KW-1185">Reference proteome</keyword>
<dbReference type="EMBL" id="AMEP01000045">
    <property type="protein sequence ID" value="EKY02818.1"/>
    <property type="molecule type" value="Genomic_DNA"/>
</dbReference>
<proteinExistence type="predicted"/>
<dbReference type="CDD" id="cd14789">
    <property type="entry name" value="Tiki"/>
    <property type="match status" value="1"/>
</dbReference>